<sequence>MTVRVAMWSGPRNISTALMRSFGARADTLVVDEPLYAHYLAATGLEHPGRDDVLASQPRRWQDVADALTGPLPPGVDVYYQKHMTHHLLPDVGREWVGRMTNAFLIRDPDHVVASYSKVRGEPTLADLGYAQQVEIFRAYGGPVVDAADLLADPAGVLAKLCVALGIPFDPGMLAWEAGPRETDGVWAPHWYAAVEASTGFAAPVQAPPAVPERLRPLAEECRPYYAEMAAQRLR</sequence>
<evidence type="ECO:0000313" key="2">
    <source>
        <dbReference type="EMBL" id="GIJ50891.1"/>
    </source>
</evidence>
<reference evidence="2" key="1">
    <citation type="submission" date="2021-01" db="EMBL/GenBank/DDBJ databases">
        <title>Whole genome shotgun sequence of Virgisporangium aliadipatigenens NBRC 105644.</title>
        <authorList>
            <person name="Komaki H."/>
            <person name="Tamura T."/>
        </authorList>
    </citation>
    <scope>NUCLEOTIDE SEQUENCE</scope>
    <source>
        <strain evidence="2">NBRC 105644</strain>
    </source>
</reference>
<dbReference type="GO" id="GO:0019752">
    <property type="term" value="P:carboxylic acid metabolic process"/>
    <property type="evidence" value="ECO:0007669"/>
    <property type="project" value="TreeGrafter"/>
</dbReference>
<dbReference type="InterPro" id="IPR027417">
    <property type="entry name" value="P-loop_NTPase"/>
</dbReference>
<dbReference type="SUPFAM" id="SSF52540">
    <property type="entry name" value="P-loop containing nucleoside triphosphate hydrolases"/>
    <property type="match status" value="1"/>
</dbReference>
<evidence type="ECO:0000256" key="1">
    <source>
        <dbReference type="ARBA" id="ARBA00009320"/>
    </source>
</evidence>
<dbReference type="Proteomes" id="UP000619260">
    <property type="component" value="Unassembled WGS sequence"/>
</dbReference>
<dbReference type="Gene3D" id="3.40.50.300">
    <property type="entry name" value="P-loop containing nucleotide triphosphate hydrolases"/>
    <property type="match status" value="1"/>
</dbReference>
<name>A0A8J4DUY3_9ACTN</name>
<organism evidence="2 3">
    <name type="scientific">Virgisporangium aliadipatigenens</name>
    <dbReference type="NCBI Taxonomy" id="741659"/>
    <lineage>
        <taxon>Bacteria</taxon>
        <taxon>Bacillati</taxon>
        <taxon>Actinomycetota</taxon>
        <taxon>Actinomycetes</taxon>
        <taxon>Micromonosporales</taxon>
        <taxon>Micromonosporaceae</taxon>
        <taxon>Virgisporangium</taxon>
    </lineage>
</organism>
<dbReference type="Pfam" id="PF19798">
    <property type="entry name" value="Sulfotransfer_5"/>
    <property type="match status" value="1"/>
</dbReference>
<comment type="caution">
    <text evidence="2">The sequence shown here is derived from an EMBL/GenBank/DDBJ whole genome shotgun (WGS) entry which is preliminary data.</text>
</comment>
<dbReference type="AlphaFoldDB" id="A0A8J4DUY3"/>
<keyword evidence="3" id="KW-1185">Reference proteome</keyword>
<evidence type="ECO:0000313" key="3">
    <source>
        <dbReference type="Proteomes" id="UP000619260"/>
    </source>
</evidence>
<dbReference type="GO" id="GO:0008483">
    <property type="term" value="F:transaminase activity"/>
    <property type="evidence" value="ECO:0007669"/>
    <property type="project" value="UniProtKB-KW"/>
</dbReference>
<gene>
    <name evidence="2" type="ORF">Val02_77770</name>
</gene>
<keyword evidence="2" id="KW-0032">Aminotransferase</keyword>
<dbReference type="InterPro" id="IPR050571">
    <property type="entry name" value="Class-IV_PLP-Dep_Aminotrnsfr"/>
</dbReference>
<dbReference type="RefSeq" id="WP_203904309.1">
    <property type="nucleotide sequence ID" value="NZ_BOPF01000040.1"/>
</dbReference>
<comment type="similarity">
    <text evidence="1">Belongs to the class-IV pyridoxal-phosphate-dependent aminotransferase family.</text>
</comment>
<keyword evidence="2" id="KW-0808">Transferase</keyword>
<proteinExistence type="inferred from homology"/>
<dbReference type="EMBL" id="BOPF01000040">
    <property type="protein sequence ID" value="GIJ50891.1"/>
    <property type="molecule type" value="Genomic_DNA"/>
</dbReference>
<protein>
    <submittedName>
        <fullName evidence="2">Branched chain amino acid aminotransferase</fullName>
    </submittedName>
</protein>
<accession>A0A8J4DUY3</accession>
<dbReference type="PANTHER" id="PTHR42743:SF11">
    <property type="entry name" value="AMINODEOXYCHORISMATE LYASE"/>
    <property type="match status" value="1"/>
</dbReference>
<dbReference type="PANTHER" id="PTHR42743">
    <property type="entry name" value="AMINO-ACID AMINOTRANSFERASE"/>
    <property type="match status" value="1"/>
</dbReference>